<proteinExistence type="inferred from homology"/>
<organism evidence="8 9">
    <name type="scientific">Paralvinella palmiformis</name>
    <dbReference type="NCBI Taxonomy" id="53620"/>
    <lineage>
        <taxon>Eukaryota</taxon>
        <taxon>Metazoa</taxon>
        <taxon>Spiralia</taxon>
        <taxon>Lophotrochozoa</taxon>
        <taxon>Annelida</taxon>
        <taxon>Polychaeta</taxon>
        <taxon>Sedentaria</taxon>
        <taxon>Canalipalpata</taxon>
        <taxon>Terebellida</taxon>
        <taxon>Terebelliformia</taxon>
        <taxon>Alvinellidae</taxon>
        <taxon>Paralvinella</taxon>
    </lineage>
</organism>
<dbReference type="PANTHER" id="PTHR12132:SF1">
    <property type="entry name" value="DNA REPAIR PROTEIN RAD52 HOMOLOG"/>
    <property type="match status" value="1"/>
</dbReference>
<evidence type="ECO:0000313" key="9">
    <source>
        <dbReference type="Proteomes" id="UP001208570"/>
    </source>
</evidence>
<dbReference type="SUPFAM" id="SSF54768">
    <property type="entry name" value="dsRNA-binding domain-like"/>
    <property type="match status" value="1"/>
</dbReference>
<comment type="caution">
    <text evidence="8">The sequence shown here is derived from an EMBL/GenBank/DDBJ whole genome shotgun (WGS) entry which is preliminary data.</text>
</comment>
<comment type="similarity">
    <text evidence="1">Belongs to the RAD52 family.</text>
</comment>
<protein>
    <recommendedName>
        <fullName evidence="6">DNA repair protein RAD52 homolog</fullName>
    </recommendedName>
</protein>
<keyword evidence="2" id="KW-0227">DNA damage</keyword>
<keyword evidence="4" id="KW-0234">DNA repair</keyword>
<name>A0AAD9JGX8_9ANNE</name>
<dbReference type="GO" id="GO:0005634">
    <property type="term" value="C:nucleus"/>
    <property type="evidence" value="ECO:0007669"/>
    <property type="project" value="InterPro"/>
</dbReference>
<evidence type="ECO:0000256" key="1">
    <source>
        <dbReference type="ARBA" id="ARBA00006638"/>
    </source>
</evidence>
<feature type="compositionally biased region" description="Basic and acidic residues" evidence="7">
    <location>
        <begin position="344"/>
        <end position="354"/>
    </location>
</feature>
<feature type="region of interest" description="Disordered" evidence="7">
    <location>
        <begin position="342"/>
        <end position="361"/>
    </location>
</feature>
<gene>
    <name evidence="8" type="ORF">LSH36_328g03043</name>
</gene>
<feature type="compositionally biased region" description="Polar residues" evidence="7">
    <location>
        <begin position="414"/>
        <end position="428"/>
    </location>
</feature>
<keyword evidence="3" id="KW-0233">DNA recombination</keyword>
<evidence type="ECO:0000256" key="4">
    <source>
        <dbReference type="ARBA" id="ARBA00023204"/>
    </source>
</evidence>
<evidence type="ECO:0000313" key="8">
    <source>
        <dbReference type="EMBL" id="KAK2152458.1"/>
    </source>
</evidence>
<dbReference type="Proteomes" id="UP001208570">
    <property type="component" value="Unassembled WGS sequence"/>
</dbReference>
<dbReference type="GO" id="GO:0006312">
    <property type="term" value="P:mitotic recombination"/>
    <property type="evidence" value="ECO:0007669"/>
    <property type="project" value="TreeGrafter"/>
</dbReference>
<dbReference type="GO" id="GO:0000730">
    <property type="term" value="P:DNA recombinase assembly"/>
    <property type="evidence" value="ECO:0007669"/>
    <property type="project" value="InterPro"/>
</dbReference>
<evidence type="ECO:0000256" key="6">
    <source>
        <dbReference type="ARBA" id="ARBA00073403"/>
    </source>
</evidence>
<dbReference type="PANTHER" id="PTHR12132">
    <property type="entry name" value="DNA REPAIR AND RECOMBINATION PROTEIN RAD52, RAD59"/>
    <property type="match status" value="1"/>
</dbReference>
<reference evidence="8" key="1">
    <citation type="journal article" date="2023" name="Mol. Biol. Evol.">
        <title>Third-Generation Sequencing Reveals the Adaptive Role of the Epigenome in Three Deep-Sea Polychaetes.</title>
        <authorList>
            <person name="Perez M."/>
            <person name="Aroh O."/>
            <person name="Sun Y."/>
            <person name="Lan Y."/>
            <person name="Juniper S.K."/>
            <person name="Young C.R."/>
            <person name="Angers B."/>
            <person name="Qian P.Y."/>
        </authorList>
    </citation>
    <scope>NUCLEOTIDE SEQUENCE</scope>
    <source>
        <strain evidence="8">P08H-3</strain>
    </source>
</reference>
<dbReference type="InterPro" id="IPR041247">
    <property type="entry name" value="Rad52_fam"/>
</dbReference>
<comment type="function">
    <text evidence="5">Involved in double-stranded break repair. Plays a central role in genetic recombination and DNA repair by promoting the annealing of complementary single-stranded DNA and by stimulation of the RAD51 recombinase.</text>
</comment>
<dbReference type="NCBIfam" id="TIGR00607">
    <property type="entry name" value="rad52"/>
    <property type="match status" value="1"/>
</dbReference>
<dbReference type="Pfam" id="PF04098">
    <property type="entry name" value="Rad52_Rad22"/>
    <property type="match status" value="1"/>
</dbReference>
<accession>A0AAD9JGX8</accession>
<dbReference type="InterPro" id="IPR007232">
    <property type="entry name" value="Rad52_Rad59_Rad22"/>
</dbReference>
<dbReference type="InterPro" id="IPR004585">
    <property type="entry name" value="DNA_recomb/repair_Rad52"/>
</dbReference>
<dbReference type="Gene3D" id="3.30.390.80">
    <property type="entry name" value="DNA repair protein Rad52/59/22"/>
    <property type="match status" value="1"/>
</dbReference>
<feature type="compositionally biased region" description="Polar residues" evidence="7">
    <location>
        <begin position="448"/>
        <end position="463"/>
    </location>
</feature>
<evidence type="ECO:0000256" key="7">
    <source>
        <dbReference type="SAM" id="MobiDB-lite"/>
    </source>
</evidence>
<sequence>MFGCLSQGGVYSWIAFTDEEHEAIQNALRQRLGRGFISQRAGAGGQKLAYIEGWRLINLANETFGFNGWSHSVTHQTVDFVDHYNNKYYVGVSAFVKVQLKDGMYHEDIGYGVSEGMKSKALSIEKARKEAVTDGLKRALKAFGNAMGNCLGDINYLKYINKTTKPSPETLKEESLKYTVENSAIVKARYSHVTVSKEGIDYKVPDLKVSTNQQSHKVPTGLRNIDNMPSNAAGCQKPADGGHSVDGHHVTPSCANTNPKILSVNNQNNQFTNPTSKLRDNNHNCSTVRNMVDVVGSKPVIAGSTDVKSRSGNPRTSADYKMISETGLGKPSLSSIQTAVSLNEDDRQSDKDLIPEDNFDDPDLWNQTIEIDYDMCSAGVESVAKGLAEKNLVTRQLQDKTGRHLLRSLPTKEQPASKSLIKQHSTGSGCHYDERKSSGSLHPHHAQPGTSNPHHKVNLQSDDSGQKKRRLDTG</sequence>
<evidence type="ECO:0000256" key="3">
    <source>
        <dbReference type="ARBA" id="ARBA00023172"/>
    </source>
</evidence>
<dbReference type="EMBL" id="JAODUP010000328">
    <property type="protein sequence ID" value="KAK2152458.1"/>
    <property type="molecule type" value="Genomic_DNA"/>
</dbReference>
<dbReference type="AlphaFoldDB" id="A0AAD9JGX8"/>
<dbReference type="GO" id="GO:0010792">
    <property type="term" value="P:DNA double-strand break processing involved in repair via single-strand annealing"/>
    <property type="evidence" value="ECO:0007669"/>
    <property type="project" value="UniProtKB-ARBA"/>
</dbReference>
<feature type="region of interest" description="Disordered" evidence="7">
    <location>
        <begin position="403"/>
        <end position="474"/>
    </location>
</feature>
<evidence type="ECO:0000256" key="5">
    <source>
        <dbReference type="ARBA" id="ARBA00053354"/>
    </source>
</evidence>
<dbReference type="FunFam" id="3.30.390.80:FF:000001">
    <property type="entry name" value="DNA repair protein RAD52 homolog"/>
    <property type="match status" value="1"/>
</dbReference>
<keyword evidence="9" id="KW-1185">Reference proteome</keyword>
<dbReference type="InterPro" id="IPR042525">
    <property type="entry name" value="Rad52_Rad59_Rad22_sf"/>
</dbReference>
<evidence type="ECO:0000256" key="2">
    <source>
        <dbReference type="ARBA" id="ARBA00022763"/>
    </source>
</evidence>